<keyword evidence="3" id="KW-1185">Reference proteome</keyword>
<feature type="region of interest" description="Disordered" evidence="1">
    <location>
        <begin position="1"/>
        <end position="80"/>
    </location>
</feature>
<dbReference type="AlphaFoldDB" id="A0A653CF70"/>
<evidence type="ECO:0000313" key="2">
    <source>
        <dbReference type="EMBL" id="VEN45710.1"/>
    </source>
</evidence>
<organism evidence="2 3">
    <name type="scientific">Callosobruchus maculatus</name>
    <name type="common">Southern cowpea weevil</name>
    <name type="synonym">Pulse bruchid</name>
    <dbReference type="NCBI Taxonomy" id="64391"/>
    <lineage>
        <taxon>Eukaryota</taxon>
        <taxon>Metazoa</taxon>
        <taxon>Ecdysozoa</taxon>
        <taxon>Arthropoda</taxon>
        <taxon>Hexapoda</taxon>
        <taxon>Insecta</taxon>
        <taxon>Pterygota</taxon>
        <taxon>Neoptera</taxon>
        <taxon>Endopterygota</taxon>
        <taxon>Coleoptera</taxon>
        <taxon>Polyphaga</taxon>
        <taxon>Cucujiformia</taxon>
        <taxon>Chrysomeloidea</taxon>
        <taxon>Chrysomelidae</taxon>
        <taxon>Bruchinae</taxon>
        <taxon>Bruchini</taxon>
        <taxon>Callosobruchus</taxon>
    </lineage>
</organism>
<accession>A0A653CF70</accession>
<protein>
    <submittedName>
        <fullName evidence="2">Uncharacterized protein</fullName>
    </submittedName>
</protein>
<dbReference type="EMBL" id="CAACVG010007486">
    <property type="protein sequence ID" value="VEN45710.1"/>
    <property type="molecule type" value="Genomic_DNA"/>
</dbReference>
<name>A0A653CF70_CALMS</name>
<evidence type="ECO:0000256" key="1">
    <source>
        <dbReference type="SAM" id="MobiDB-lite"/>
    </source>
</evidence>
<feature type="compositionally biased region" description="Polar residues" evidence="1">
    <location>
        <begin position="34"/>
        <end position="50"/>
    </location>
</feature>
<sequence length="80" mass="9219">MYYEHPECDSGSDFRSDDNVQDRDYIQSDREANESSSDGGQDNYLSVTSKENNDRVRKRGSLPTPDKATSRWRKANIERA</sequence>
<proteinExistence type="predicted"/>
<reference evidence="2 3" key="1">
    <citation type="submission" date="2019-01" db="EMBL/GenBank/DDBJ databases">
        <authorList>
            <person name="Sayadi A."/>
        </authorList>
    </citation>
    <scope>NUCLEOTIDE SEQUENCE [LARGE SCALE GENOMIC DNA]</scope>
</reference>
<evidence type="ECO:0000313" key="3">
    <source>
        <dbReference type="Proteomes" id="UP000410492"/>
    </source>
</evidence>
<dbReference type="Proteomes" id="UP000410492">
    <property type="component" value="Unassembled WGS sequence"/>
</dbReference>
<feature type="compositionally biased region" description="Basic and acidic residues" evidence="1">
    <location>
        <begin position="1"/>
        <end position="33"/>
    </location>
</feature>
<gene>
    <name evidence="2" type="ORF">CALMAC_LOCUS8074</name>
</gene>